<name>A0A1Q3EKP3_LENED</name>
<keyword evidence="1" id="KW-0067">ATP-binding</keyword>
<evidence type="ECO:0000259" key="3">
    <source>
        <dbReference type="Pfam" id="PF05970"/>
    </source>
</evidence>
<dbReference type="Pfam" id="PF05970">
    <property type="entry name" value="PIF1"/>
    <property type="match status" value="1"/>
</dbReference>
<dbReference type="InterPro" id="IPR051055">
    <property type="entry name" value="PIF1_helicase"/>
</dbReference>
<reference evidence="4 5" key="2">
    <citation type="submission" date="2017-02" db="EMBL/GenBank/DDBJ databases">
        <title>A genome survey and senescence transcriptome analysis in Lentinula edodes.</title>
        <authorList>
            <person name="Sakamoto Y."/>
            <person name="Nakade K."/>
            <person name="Sato S."/>
            <person name="Yoshida Y."/>
            <person name="Miyazaki K."/>
            <person name="Natsume S."/>
            <person name="Konno N."/>
        </authorList>
    </citation>
    <scope>NUCLEOTIDE SEQUENCE [LARGE SCALE GENOMIC DNA]</scope>
    <source>
        <strain evidence="4 5">NBRC 111202</strain>
    </source>
</reference>
<keyword evidence="1" id="KW-0234">DNA repair</keyword>
<dbReference type="GO" id="GO:0005524">
    <property type="term" value="F:ATP binding"/>
    <property type="evidence" value="ECO:0007669"/>
    <property type="project" value="UniProtKB-KW"/>
</dbReference>
<dbReference type="GO" id="GO:0006281">
    <property type="term" value="P:DNA repair"/>
    <property type="evidence" value="ECO:0007669"/>
    <property type="project" value="UniProtKB-KW"/>
</dbReference>
<keyword evidence="1" id="KW-0378">Hydrolase</keyword>
<dbReference type="EMBL" id="BDGU01000492">
    <property type="protein sequence ID" value="GAW07739.1"/>
    <property type="molecule type" value="Genomic_DNA"/>
</dbReference>
<proteinExistence type="inferred from homology"/>
<dbReference type="GO" id="GO:0043139">
    <property type="term" value="F:5'-3' DNA helicase activity"/>
    <property type="evidence" value="ECO:0007669"/>
    <property type="project" value="UniProtKB-EC"/>
</dbReference>
<comment type="catalytic activity">
    <reaction evidence="1">
        <text>ATP + H2O = ADP + phosphate + H(+)</text>
        <dbReference type="Rhea" id="RHEA:13065"/>
        <dbReference type="ChEBI" id="CHEBI:15377"/>
        <dbReference type="ChEBI" id="CHEBI:15378"/>
        <dbReference type="ChEBI" id="CHEBI:30616"/>
        <dbReference type="ChEBI" id="CHEBI:43474"/>
        <dbReference type="ChEBI" id="CHEBI:456216"/>
        <dbReference type="EC" id="5.6.2.3"/>
    </reaction>
</comment>
<comment type="caution">
    <text evidence="4">The sequence shown here is derived from an EMBL/GenBank/DDBJ whole genome shotgun (WGS) entry which is preliminary data.</text>
</comment>
<keyword evidence="1" id="KW-0227">DNA damage</keyword>
<evidence type="ECO:0000313" key="4">
    <source>
        <dbReference type="EMBL" id="GAW07739.1"/>
    </source>
</evidence>
<keyword evidence="5" id="KW-1185">Reference proteome</keyword>
<feature type="domain" description="DNA helicase Pif1-like DEAD-box helicase" evidence="3">
    <location>
        <begin position="245"/>
        <end position="386"/>
    </location>
</feature>
<keyword evidence="1" id="KW-0233">DNA recombination</keyword>
<dbReference type="AlphaFoldDB" id="A0A1Q3EKP3"/>
<sequence>MLAVLKPWRNICDLIEGQHTANDAWEEFNRLEGNKYQSFIHNAQYFYRCSDQSSARRAKEYETYEESGGQAGDVDDTPNEAIAKEVLVDSEEMYTEAELQTMQDVESAREEQYGKSAMESAYEAGVFERSYTTSGPLNLSKRATPEQKVAFGHWQAILQNVTQEELFETQDETVEHGDVSKNQPLENGEDQNGEVYEMSRNSSGETQEAQGTTSCQLNHRQALAHDIVKNHLLATLSGANPTQLRMILRGAGGTGKTVVINAITHAFEDAGVLPKLAKTATSGVAATLISGKTLHTWAGIPIMLPRKENWMQGSPALEQRRIKHLRNTEYLIVDEISMATKDILAMVENISASVRSSLQKAGDDLFFGGLNVVLCGDFHQFPPVGNPTAALYDRTFLESGKKSRFTDHGYAVYNSFDRVVTLNEQGRVQDEGWNELLGRLRQGSCIREDIELLHSLRLDLPDNAPTDFSTPGWNTAVLITPRHSARKRWNSAAVRKHCAKSNERLYSAPAEDTAKGLTLPMSQRKLVAQKGLKETGNLAARVEVAIGLRVMVVLNIATESELANGTRGTVVDIILDEREEKDFVEVDGVTMLRYPPAAIMIRPDNATKLSLPGVDTGLIPIMPSKGRFSIILSDGSRRSITRSQLALTPAYAFTDYKGQGQTMEYVIVDLRMPSGGQGVTPFSAYVALSRSRGRKTIRLLRGFDEQIFVTHPSEQLRVEDERLHVLSEQTERQWRAGFRFHPENAQNRSDDQA</sequence>
<dbReference type="Proteomes" id="UP000188533">
    <property type="component" value="Unassembled WGS sequence"/>
</dbReference>
<evidence type="ECO:0000256" key="1">
    <source>
        <dbReference type="RuleBase" id="RU363044"/>
    </source>
</evidence>
<comment type="cofactor">
    <cofactor evidence="1">
        <name>Mg(2+)</name>
        <dbReference type="ChEBI" id="CHEBI:18420"/>
    </cofactor>
</comment>
<feature type="region of interest" description="Disordered" evidence="2">
    <location>
        <begin position="170"/>
        <end position="192"/>
    </location>
</feature>
<protein>
    <recommendedName>
        <fullName evidence="1">ATP-dependent DNA helicase</fullName>
        <ecNumber evidence="1">5.6.2.3</ecNumber>
    </recommendedName>
</protein>
<dbReference type="GO" id="GO:0000723">
    <property type="term" value="P:telomere maintenance"/>
    <property type="evidence" value="ECO:0007669"/>
    <property type="project" value="InterPro"/>
</dbReference>
<dbReference type="InterPro" id="IPR027417">
    <property type="entry name" value="P-loop_NTPase"/>
</dbReference>
<keyword evidence="1 4" id="KW-0347">Helicase</keyword>
<comment type="similarity">
    <text evidence="1">Belongs to the helicase family.</text>
</comment>
<dbReference type="PANTHER" id="PTHR47642:SF6">
    <property type="entry name" value="ATP-DEPENDENT DNA HELICASE"/>
    <property type="match status" value="1"/>
</dbReference>
<accession>A0A1Q3EKP3</accession>
<gene>
    <name evidence="4" type="ORF">LENED_009750</name>
</gene>
<dbReference type="CDD" id="cd18809">
    <property type="entry name" value="SF1_C_RecD"/>
    <property type="match status" value="1"/>
</dbReference>
<dbReference type="GO" id="GO:0006310">
    <property type="term" value="P:DNA recombination"/>
    <property type="evidence" value="ECO:0007669"/>
    <property type="project" value="UniProtKB-KW"/>
</dbReference>
<dbReference type="GO" id="GO:0016887">
    <property type="term" value="F:ATP hydrolysis activity"/>
    <property type="evidence" value="ECO:0007669"/>
    <property type="project" value="RHEA"/>
</dbReference>
<reference evidence="4 5" key="1">
    <citation type="submission" date="2016-08" db="EMBL/GenBank/DDBJ databases">
        <authorList>
            <consortium name="Lentinula edodes genome sequencing consortium"/>
            <person name="Sakamoto Y."/>
            <person name="Nakade K."/>
            <person name="Sato S."/>
            <person name="Yoshida Y."/>
            <person name="Miyazaki K."/>
            <person name="Natsume S."/>
            <person name="Konno N."/>
        </authorList>
    </citation>
    <scope>NUCLEOTIDE SEQUENCE [LARGE SCALE GENOMIC DNA]</scope>
    <source>
        <strain evidence="4 5">NBRC 111202</strain>
    </source>
</reference>
<keyword evidence="1" id="KW-0547">Nucleotide-binding</keyword>
<dbReference type="EC" id="5.6.2.3" evidence="1"/>
<dbReference type="Gene3D" id="3.40.50.300">
    <property type="entry name" value="P-loop containing nucleotide triphosphate hydrolases"/>
    <property type="match status" value="1"/>
</dbReference>
<dbReference type="InterPro" id="IPR010285">
    <property type="entry name" value="DNA_helicase_pif1-like_DEAD"/>
</dbReference>
<evidence type="ECO:0000256" key="2">
    <source>
        <dbReference type="SAM" id="MobiDB-lite"/>
    </source>
</evidence>
<dbReference type="STRING" id="5353.A0A1Q3EKP3"/>
<evidence type="ECO:0000313" key="5">
    <source>
        <dbReference type="Proteomes" id="UP000188533"/>
    </source>
</evidence>
<dbReference type="PANTHER" id="PTHR47642">
    <property type="entry name" value="ATP-DEPENDENT DNA HELICASE"/>
    <property type="match status" value="1"/>
</dbReference>
<organism evidence="4 5">
    <name type="scientific">Lentinula edodes</name>
    <name type="common">Shiitake mushroom</name>
    <name type="synonym">Lentinus edodes</name>
    <dbReference type="NCBI Taxonomy" id="5353"/>
    <lineage>
        <taxon>Eukaryota</taxon>
        <taxon>Fungi</taxon>
        <taxon>Dikarya</taxon>
        <taxon>Basidiomycota</taxon>
        <taxon>Agaricomycotina</taxon>
        <taxon>Agaricomycetes</taxon>
        <taxon>Agaricomycetidae</taxon>
        <taxon>Agaricales</taxon>
        <taxon>Marasmiineae</taxon>
        <taxon>Omphalotaceae</taxon>
        <taxon>Lentinula</taxon>
    </lineage>
</organism>
<dbReference type="SUPFAM" id="SSF52540">
    <property type="entry name" value="P-loop containing nucleoside triphosphate hydrolases"/>
    <property type="match status" value="2"/>
</dbReference>